<dbReference type="RefSeq" id="WP_097056513.1">
    <property type="nucleotide sequence ID" value="NZ_OCMF01000003.1"/>
</dbReference>
<gene>
    <name evidence="2" type="ORF">SAMN06296241_2275</name>
</gene>
<keyword evidence="3" id="KW-1185">Reference proteome</keyword>
<dbReference type="InterPro" id="IPR054297">
    <property type="entry name" value="DUF7033"/>
</dbReference>
<feature type="domain" description="DUF7033" evidence="1">
    <location>
        <begin position="95"/>
        <end position="183"/>
    </location>
</feature>
<accession>A0A285X8G5</accession>
<dbReference type="EMBL" id="OCMF01000003">
    <property type="protein sequence ID" value="SOC80719.1"/>
    <property type="molecule type" value="Genomic_DNA"/>
</dbReference>
<evidence type="ECO:0000313" key="2">
    <source>
        <dbReference type="EMBL" id="SOC80719.1"/>
    </source>
</evidence>
<protein>
    <recommendedName>
        <fullName evidence="1">DUF7033 domain-containing protein</fullName>
    </recommendedName>
</protein>
<dbReference type="Proteomes" id="UP000219193">
    <property type="component" value="Unassembled WGS sequence"/>
</dbReference>
<dbReference type="OrthoDB" id="5573484at2"/>
<dbReference type="CDD" id="cd10931">
    <property type="entry name" value="CE4_u7"/>
    <property type="match status" value="1"/>
</dbReference>
<sequence length="429" mass="50067">MLLVYTQKITPRITYTFKNLCTHILGIPIGFTSKIEEFVAHEGMKISYGKQSLGNEVFIQNVDLLLEQGISDLEVKVQDWDGIPCFFAVGENSSLPFDIFAASFYLLSRYEEYLPHVKDEEGRFQASESLAFQEGFLELPVIDIWAVRFREILKEKFPNYVFQEREFSANSVITVTEAFCYRKKGIVRVVLGLLVDLLQLRPKHVLHRLQVMLKFRKDPYDVYSRLIRLLKKHKVEMKFMFQVSDFSTYDRNINHNRLELQSLIKSVADYAEVGLQPGYYANMKFKVLKEEKQRLEDIMKRPVVSGINNHYNLLLPDSYNHMVELEFKNDYSMGYPEAIGFRAGTCTPFLFYDLNFEITTPLLLHPYAISIGALQKYKETEIEYKVREIKRQIKLVNGTLTAVFSNIDFSEYANSRINYTILKTVNEIQ</sequence>
<organism evidence="2 3">
    <name type="scientific">Salinimicrobium sediminis</name>
    <dbReference type="NCBI Taxonomy" id="1343891"/>
    <lineage>
        <taxon>Bacteria</taxon>
        <taxon>Pseudomonadati</taxon>
        <taxon>Bacteroidota</taxon>
        <taxon>Flavobacteriia</taxon>
        <taxon>Flavobacteriales</taxon>
        <taxon>Flavobacteriaceae</taxon>
        <taxon>Salinimicrobium</taxon>
    </lineage>
</organism>
<name>A0A285X8G5_9FLAO</name>
<dbReference type="AlphaFoldDB" id="A0A285X8G5"/>
<reference evidence="3" key="1">
    <citation type="submission" date="2017-09" db="EMBL/GenBank/DDBJ databases">
        <authorList>
            <person name="Varghese N."/>
            <person name="Submissions S."/>
        </authorList>
    </citation>
    <scope>NUCLEOTIDE SEQUENCE [LARGE SCALE GENOMIC DNA]</scope>
    <source>
        <strain evidence="3">CGMCC 1.12641</strain>
    </source>
</reference>
<evidence type="ECO:0000313" key="3">
    <source>
        <dbReference type="Proteomes" id="UP000219193"/>
    </source>
</evidence>
<dbReference type="Pfam" id="PF23019">
    <property type="entry name" value="DUF7033"/>
    <property type="match status" value="1"/>
</dbReference>
<evidence type="ECO:0000259" key="1">
    <source>
        <dbReference type="Pfam" id="PF23019"/>
    </source>
</evidence>
<proteinExistence type="predicted"/>